<comment type="caution">
    <text evidence="3">The sequence shown here is derived from an EMBL/GenBank/DDBJ whole genome shotgun (WGS) entry which is preliminary data.</text>
</comment>
<sequence length="424" mass="44819">MNEHTEHIHHEHNHPANGEYAVAAGSRLPRISWGAIFAGVVVTLALSWLLHLLGTSIGVSIADASDTVAMGEGVAGGVAIWIVLSWLISFFIGSLVAARLAGSLEDFSGMLHGLVLWGLGTIIAVYLGYSGVMSVLNTGQQLVSATVAGTAQAVSGVASGIGTATTSVSSGISQAMDTKIARDIRSRLSESAIEAAADMDEQLSEQDIRTAVNELDQRTLRRVTQDLMNDDQEGAAELLADSSELSQQDAQALIDGAYRELEEQFGNPDNEQSLSQDLKGQLAGQVDGYIASLDSQGGVEVTAKDVRTAIDKLDSETMTTISNRLINGDTQGAQRALVANTNLSQEQINAIYSGVEEDISQEIEAYQQELKQAAEAVSTYTQEVLWLTFAGSALALAVSLGGGWLGADSARRLYVEQYGPTSTT</sequence>
<keyword evidence="4" id="KW-1185">Reference proteome</keyword>
<feature type="coiled-coil region" evidence="1">
    <location>
        <begin position="356"/>
        <end position="383"/>
    </location>
</feature>
<reference evidence="3" key="1">
    <citation type="submission" date="2022-06" db="EMBL/GenBank/DDBJ databases">
        <title>Aeoliella straminimaris, a novel planctomycete from sediments.</title>
        <authorList>
            <person name="Vitorino I.R."/>
            <person name="Lage O.M."/>
        </authorList>
    </citation>
    <scope>NUCLEOTIDE SEQUENCE</scope>
    <source>
        <strain evidence="3">ICT_H6.2</strain>
    </source>
</reference>
<dbReference type="RefSeq" id="WP_252850475.1">
    <property type="nucleotide sequence ID" value="NZ_JAMXLR010000003.1"/>
</dbReference>
<keyword evidence="1" id="KW-0175">Coiled coil</keyword>
<gene>
    <name evidence="3" type="ORF">NG895_00500</name>
</gene>
<evidence type="ECO:0000313" key="4">
    <source>
        <dbReference type="Proteomes" id="UP001155241"/>
    </source>
</evidence>
<feature type="transmembrane region" description="Helical" evidence="2">
    <location>
        <begin position="33"/>
        <end position="54"/>
    </location>
</feature>
<accession>A0A9X2JGZ1</accession>
<keyword evidence="2" id="KW-1133">Transmembrane helix</keyword>
<dbReference type="AlphaFoldDB" id="A0A9X2JGZ1"/>
<evidence type="ECO:0008006" key="5">
    <source>
        <dbReference type="Google" id="ProtNLM"/>
    </source>
</evidence>
<dbReference type="Proteomes" id="UP001155241">
    <property type="component" value="Unassembled WGS sequence"/>
</dbReference>
<protein>
    <recommendedName>
        <fullName evidence="5">CAP-Gly protein</fullName>
    </recommendedName>
</protein>
<evidence type="ECO:0000256" key="2">
    <source>
        <dbReference type="SAM" id="Phobius"/>
    </source>
</evidence>
<keyword evidence="2" id="KW-0472">Membrane</keyword>
<proteinExistence type="predicted"/>
<feature type="transmembrane region" description="Helical" evidence="2">
    <location>
        <begin position="74"/>
        <end position="98"/>
    </location>
</feature>
<keyword evidence="2" id="KW-0812">Transmembrane</keyword>
<feature type="transmembrane region" description="Helical" evidence="2">
    <location>
        <begin position="110"/>
        <end position="129"/>
    </location>
</feature>
<organism evidence="3 4">
    <name type="scientific">Aeoliella straminimaris</name>
    <dbReference type="NCBI Taxonomy" id="2954799"/>
    <lineage>
        <taxon>Bacteria</taxon>
        <taxon>Pseudomonadati</taxon>
        <taxon>Planctomycetota</taxon>
        <taxon>Planctomycetia</taxon>
        <taxon>Pirellulales</taxon>
        <taxon>Lacipirellulaceae</taxon>
        <taxon>Aeoliella</taxon>
    </lineage>
</organism>
<dbReference type="EMBL" id="JAMXLR010000003">
    <property type="protein sequence ID" value="MCO6042374.1"/>
    <property type="molecule type" value="Genomic_DNA"/>
</dbReference>
<feature type="transmembrane region" description="Helical" evidence="2">
    <location>
        <begin position="384"/>
        <end position="407"/>
    </location>
</feature>
<name>A0A9X2JGZ1_9BACT</name>
<evidence type="ECO:0000256" key="1">
    <source>
        <dbReference type="SAM" id="Coils"/>
    </source>
</evidence>
<evidence type="ECO:0000313" key="3">
    <source>
        <dbReference type="EMBL" id="MCO6042374.1"/>
    </source>
</evidence>